<evidence type="ECO:0000313" key="3">
    <source>
        <dbReference type="Proteomes" id="UP000299102"/>
    </source>
</evidence>
<gene>
    <name evidence="2" type="ORF">EVAR_67431_1</name>
</gene>
<comment type="caution">
    <text evidence="2">The sequence shown here is derived from an EMBL/GenBank/DDBJ whole genome shotgun (WGS) entry which is preliminary data.</text>
</comment>
<protein>
    <submittedName>
        <fullName evidence="2">Uncharacterized protein</fullName>
    </submittedName>
</protein>
<dbReference type="EMBL" id="BGZK01003299">
    <property type="protein sequence ID" value="GBO99723.1"/>
    <property type="molecule type" value="Genomic_DNA"/>
</dbReference>
<dbReference type="Proteomes" id="UP000299102">
    <property type="component" value="Unassembled WGS sequence"/>
</dbReference>
<sequence length="81" mass="8471">MNSGVTPEWVAPGAGRPHHPPLATPLFTWQLSAPSPNAPARPCVKKVVHCGAISGGDAPVQKSAAPLKNRECVNGHNLVEF</sequence>
<evidence type="ECO:0000256" key="1">
    <source>
        <dbReference type="SAM" id="MobiDB-lite"/>
    </source>
</evidence>
<accession>A0A4C1SCG4</accession>
<name>A0A4C1SCG4_EUMVA</name>
<proteinExistence type="predicted"/>
<organism evidence="2 3">
    <name type="scientific">Eumeta variegata</name>
    <name type="common">Bagworm moth</name>
    <name type="synonym">Eumeta japonica</name>
    <dbReference type="NCBI Taxonomy" id="151549"/>
    <lineage>
        <taxon>Eukaryota</taxon>
        <taxon>Metazoa</taxon>
        <taxon>Ecdysozoa</taxon>
        <taxon>Arthropoda</taxon>
        <taxon>Hexapoda</taxon>
        <taxon>Insecta</taxon>
        <taxon>Pterygota</taxon>
        <taxon>Neoptera</taxon>
        <taxon>Endopterygota</taxon>
        <taxon>Lepidoptera</taxon>
        <taxon>Glossata</taxon>
        <taxon>Ditrysia</taxon>
        <taxon>Tineoidea</taxon>
        <taxon>Psychidae</taxon>
        <taxon>Oiketicinae</taxon>
        <taxon>Eumeta</taxon>
    </lineage>
</organism>
<keyword evidence="3" id="KW-1185">Reference proteome</keyword>
<evidence type="ECO:0000313" key="2">
    <source>
        <dbReference type="EMBL" id="GBO99723.1"/>
    </source>
</evidence>
<dbReference type="AlphaFoldDB" id="A0A4C1SCG4"/>
<feature type="region of interest" description="Disordered" evidence="1">
    <location>
        <begin position="1"/>
        <end position="21"/>
    </location>
</feature>
<reference evidence="2 3" key="1">
    <citation type="journal article" date="2019" name="Commun. Biol.">
        <title>The bagworm genome reveals a unique fibroin gene that provides high tensile strength.</title>
        <authorList>
            <person name="Kono N."/>
            <person name="Nakamura H."/>
            <person name="Ohtoshi R."/>
            <person name="Tomita M."/>
            <person name="Numata K."/>
            <person name="Arakawa K."/>
        </authorList>
    </citation>
    <scope>NUCLEOTIDE SEQUENCE [LARGE SCALE GENOMIC DNA]</scope>
</reference>